<organism evidence="1 2">
    <name type="scientific">Trichogramma kaykai</name>
    <dbReference type="NCBI Taxonomy" id="54128"/>
    <lineage>
        <taxon>Eukaryota</taxon>
        <taxon>Metazoa</taxon>
        <taxon>Ecdysozoa</taxon>
        <taxon>Arthropoda</taxon>
        <taxon>Hexapoda</taxon>
        <taxon>Insecta</taxon>
        <taxon>Pterygota</taxon>
        <taxon>Neoptera</taxon>
        <taxon>Endopterygota</taxon>
        <taxon>Hymenoptera</taxon>
        <taxon>Apocrita</taxon>
        <taxon>Proctotrupomorpha</taxon>
        <taxon>Chalcidoidea</taxon>
        <taxon>Trichogrammatidae</taxon>
        <taxon>Trichogramma</taxon>
    </lineage>
</organism>
<name>A0ABD2WM94_9HYME</name>
<evidence type="ECO:0000313" key="1">
    <source>
        <dbReference type="EMBL" id="KAL3393962.1"/>
    </source>
</evidence>
<dbReference type="EMBL" id="JBJJXI010000094">
    <property type="protein sequence ID" value="KAL3393962.1"/>
    <property type="molecule type" value="Genomic_DNA"/>
</dbReference>
<sequence length="152" mass="17620">MRAVVRREPQRAPEIRAPAAIPILAAATLRVSRTLQQQHAYLSLFQCVYRGIASSSSLSAPDSARGPRRTARLAAVRWPPRAHSYYIYFIYICNMLYMKRDVEAAQRPTQRFDVRRSNNARELCSSRARFTMPTRARERNIRTRIIIGRDRD</sequence>
<keyword evidence="2" id="KW-1185">Reference proteome</keyword>
<accession>A0ABD2WM94</accession>
<proteinExistence type="predicted"/>
<gene>
    <name evidence="1" type="ORF">TKK_011638</name>
</gene>
<protein>
    <submittedName>
        <fullName evidence="1">Uncharacterized protein</fullName>
    </submittedName>
</protein>
<dbReference type="AlphaFoldDB" id="A0ABD2WM94"/>
<evidence type="ECO:0000313" key="2">
    <source>
        <dbReference type="Proteomes" id="UP001627154"/>
    </source>
</evidence>
<dbReference type="Proteomes" id="UP001627154">
    <property type="component" value="Unassembled WGS sequence"/>
</dbReference>
<comment type="caution">
    <text evidence="1">The sequence shown here is derived from an EMBL/GenBank/DDBJ whole genome shotgun (WGS) entry which is preliminary data.</text>
</comment>
<reference evidence="1 2" key="1">
    <citation type="journal article" date="2024" name="bioRxiv">
        <title>A reference genome for Trichogramma kaykai: A tiny desert-dwelling parasitoid wasp with competing sex-ratio distorters.</title>
        <authorList>
            <person name="Culotta J."/>
            <person name="Lindsey A.R."/>
        </authorList>
    </citation>
    <scope>NUCLEOTIDE SEQUENCE [LARGE SCALE GENOMIC DNA]</scope>
    <source>
        <strain evidence="1 2">KSX58</strain>
    </source>
</reference>